<comment type="caution">
    <text evidence="2">The sequence shown here is derived from an EMBL/GenBank/DDBJ whole genome shotgun (WGS) entry which is preliminary data.</text>
</comment>
<feature type="transmembrane region" description="Helical" evidence="1">
    <location>
        <begin position="67"/>
        <end position="84"/>
    </location>
</feature>
<name>A0AAW2BN61_9ROSI</name>
<evidence type="ECO:0000256" key="1">
    <source>
        <dbReference type="SAM" id="Phobius"/>
    </source>
</evidence>
<dbReference type="EMBL" id="JAZDWU010000011">
    <property type="protein sequence ID" value="KAK9987444.1"/>
    <property type="molecule type" value="Genomic_DNA"/>
</dbReference>
<sequence length="267" mass="30929">MRASRTSTTARLKESHLPFNSMLSLWDPAFFVSDCSSCSSSERSLSLFFVLGFFIFLHHQIVPPAGFLHLPCWVFSFSFFVLRWQIVPPAGFLQRFAWFLHLPCWVFSFFFFVLRSSTADLKTRSCLFKSSLHSLQIRSCLFKSFFRYFFRADVLQVDYLECFRVYNNPNITVHFNTDAWNFTSKSVLEAKGLFYGIGHSPNSQLLEGQVELDSSRYVLVEEGTTNEFDHNLHFVEIDIEEDPEIAGAAGIMGTLCVQFFENKEMLR</sequence>
<dbReference type="Gene3D" id="3.50.50.60">
    <property type="entry name" value="FAD/NAD(P)-binding domain"/>
    <property type="match status" value="2"/>
</dbReference>
<keyword evidence="3" id="KW-1185">Reference proteome</keyword>
<evidence type="ECO:0000313" key="2">
    <source>
        <dbReference type="EMBL" id="KAK9987444.1"/>
    </source>
</evidence>
<accession>A0AAW2BN61</accession>
<keyword evidence="1" id="KW-0812">Transmembrane</keyword>
<dbReference type="AlphaFoldDB" id="A0AAW2BN61"/>
<organism evidence="2 3">
    <name type="scientific">Lithocarpus litseifolius</name>
    <dbReference type="NCBI Taxonomy" id="425828"/>
    <lineage>
        <taxon>Eukaryota</taxon>
        <taxon>Viridiplantae</taxon>
        <taxon>Streptophyta</taxon>
        <taxon>Embryophyta</taxon>
        <taxon>Tracheophyta</taxon>
        <taxon>Spermatophyta</taxon>
        <taxon>Magnoliopsida</taxon>
        <taxon>eudicotyledons</taxon>
        <taxon>Gunneridae</taxon>
        <taxon>Pentapetalae</taxon>
        <taxon>rosids</taxon>
        <taxon>fabids</taxon>
        <taxon>Fagales</taxon>
        <taxon>Fagaceae</taxon>
        <taxon>Lithocarpus</taxon>
    </lineage>
</organism>
<dbReference type="InterPro" id="IPR036188">
    <property type="entry name" value="FAD/NAD-bd_sf"/>
</dbReference>
<proteinExistence type="predicted"/>
<evidence type="ECO:0000313" key="3">
    <source>
        <dbReference type="Proteomes" id="UP001459277"/>
    </source>
</evidence>
<reference evidence="2 3" key="1">
    <citation type="submission" date="2024-01" db="EMBL/GenBank/DDBJ databases">
        <title>A telomere-to-telomere, gap-free genome of sweet tea (Lithocarpus litseifolius).</title>
        <authorList>
            <person name="Zhou J."/>
        </authorList>
    </citation>
    <scope>NUCLEOTIDE SEQUENCE [LARGE SCALE GENOMIC DNA]</scope>
    <source>
        <strain evidence="2">Zhou-2022a</strain>
        <tissue evidence="2">Leaf</tissue>
    </source>
</reference>
<dbReference type="Proteomes" id="UP001459277">
    <property type="component" value="Unassembled WGS sequence"/>
</dbReference>
<protein>
    <submittedName>
        <fullName evidence="2">Uncharacterized protein</fullName>
    </submittedName>
</protein>
<gene>
    <name evidence="2" type="ORF">SO802_032395</name>
</gene>
<keyword evidence="1" id="KW-0472">Membrane</keyword>
<feature type="transmembrane region" description="Helical" evidence="1">
    <location>
        <begin position="96"/>
        <end position="114"/>
    </location>
</feature>
<keyword evidence="1" id="KW-1133">Transmembrane helix</keyword>